<sequence>MSVHEQYHLIFRIRQHPFFGPWPICDVKNEGTSPPLQGELRFFLDSSDSKDGGIIDTIVEEIDEILNGTWKGFKVDEDNIFYTPFDNKMKLDLNDGFAYL</sequence>
<evidence type="ECO:0000313" key="2">
    <source>
        <dbReference type="Proteomes" id="UP001210231"/>
    </source>
</evidence>
<dbReference type="EMBL" id="JAQGEF010000049">
    <property type="protein sequence ID" value="MDA3616826.1"/>
    <property type="molecule type" value="Genomic_DNA"/>
</dbReference>
<keyword evidence="2" id="KW-1185">Reference proteome</keyword>
<evidence type="ECO:0000313" key="1">
    <source>
        <dbReference type="EMBL" id="MDA3616826.1"/>
    </source>
</evidence>
<dbReference type="RefSeq" id="WP_407033156.1">
    <property type="nucleotide sequence ID" value="NZ_JAQGEF010000049.1"/>
</dbReference>
<organism evidence="1 2">
    <name type="scientific">Polluticaenibacter yanchengensis</name>
    <dbReference type="NCBI Taxonomy" id="3014562"/>
    <lineage>
        <taxon>Bacteria</taxon>
        <taxon>Pseudomonadati</taxon>
        <taxon>Bacteroidota</taxon>
        <taxon>Chitinophagia</taxon>
        <taxon>Chitinophagales</taxon>
        <taxon>Chitinophagaceae</taxon>
        <taxon>Polluticaenibacter</taxon>
    </lineage>
</organism>
<gene>
    <name evidence="1" type="ORF">O3P16_18625</name>
</gene>
<dbReference type="Proteomes" id="UP001210231">
    <property type="component" value="Unassembled WGS sequence"/>
</dbReference>
<comment type="caution">
    <text evidence="1">The sequence shown here is derived from an EMBL/GenBank/DDBJ whole genome shotgun (WGS) entry which is preliminary data.</text>
</comment>
<reference evidence="1 2" key="1">
    <citation type="submission" date="2022-12" db="EMBL/GenBank/DDBJ databases">
        <title>Chitinophagaceae gen. sp. nov., a new member of the family Chitinophagaceae, isolated from soil in a chemical factory.</title>
        <authorList>
            <person name="Ke Z."/>
        </authorList>
    </citation>
    <scope>NUCLEOTIDE SEQUENCE [LARGE SCALE GENOMIC DNA]</scope>
    <source>
        <strain evidence="1 2">LY-5</strain>
    </source>
</reference>
<feature type="non-terminal residue" evidence="1">
    <location>
        <position position="100"/>
    </location>
</feature>
<protein>
    <submittedName>
        <fullName evidence="1">Uncharacterized protein</fullName>
    </submittedName>
</protein>
<accession>A0ABT4UPQ3</accession>
<name>A0ABT4UPQ3_9BACT</name>
<proteinExistence type="predicted"/>